<evidence type="ECO:0000256" key="1">
    <source>
        <dbReference type="ARBA" id="ARBA00022908"/>
    </source>
</evidence>
<dbReference type="PROSITE" id="PS00398">
    <property type="entry name" value="RECOMBINASES_2"/>
    <property type="match status" value="1"/>
</dbReference>
<dbReference type="InterPro" id="IPR006118">
    <property type="entry name" value="Recombinase_CS"/>
</dbReference>
<gene>
    <name evidence="5" type="ORF">BGZ97_012305</name>
</gene>
<comment type="caution">
    <text evidence="5">The sequence shown here is derived from an EMBL/GenBank/DDBJ whole genome shotgun (WGS) entry which is preliminary data.</text>
</comment>
<dbReference type="Proteomes" id="UP000823405">
    <property type="component" value="Unassembled WGS sequence"/>
</dbReference>
<keyword evidence="6" id="KW-1185">Reference proteome</keyword>
<dbReference type="EMBL" id="JAAAIN010000793">
    <property type="protein sequence ID" value="KAG0310796.1"/>
    <property type="molecule type" value="Genomic_DNA"/>
</dbReference>
<evidence type="ECO:0000256" key="2">
    <source>
        <dbReference type="ARBA" id="ARBA00023125"/>
    </source>
</evidence>
<evidence type="ECO:0000313" key="6">
    <source>
        <dbReference type="Proteomes" id="UP000823405"/>
    </source>
</evidence>
<protein>
    <recommendedName>
        <fullName evidence="4">Resolvase/invertase-type recombinase catalytic domain-containing protein</fullName>
    </recommendedName>
</protein>
<dbReference type="Gene3D" id="3.40.50.1390">
    <property type="entry name" value="Resolvase, N-terminal catalytic domain"/>
    <property type="match status" value="1"/>
</dbReference>
<evidence type="ECO:0000313" key="5">
    <source>
        <dbReference type="EMBL" id="KAG0310796.1"/>
    </source>
</evidence>
<dbReference type="SUPFAM" id="SSF53041">
    <property type="entry name" value="Resolvase-like"/>
    <property type="match status" value="1"/>
</dbReference>
<dbReference type="Pfam" id="PF00239">
    <property type="entry name" value="Resolvase"/>
    <property type="match status" value="1"/>
</dbReference>
<sequence>MHVYAQNSEPSLQQAVERASRPYVEFTGQSRVDGDENVVRVWFSPTCSYSYEYHNFFENLARSVPPATGMIVEFSPVLNFDMKKGARDGVTWAMAYATVRRFYPAYVSNFIKASFVIAQEHNLSPLLIKNVADTLTATRLDSKEVLKKMLDNKAILINDLNNYAILMKRYQITSAPRVTVAGMYEVNPEYVGGDPKRFELAINALIMGAYLSVTPDRIYTDHGFTGTNWVRPGLDQALAAVRNGDILVVPKLDRLARSVPDARAIGDSLVERL</sequence>
<dbReference type="InterPro" id="IPR036249">
    <property type="entry name" value="Thioredoxin-like_sf"/>
</dbReference>
<name>A0A9P6ULX7_9FUNG</name>
<dbReference type="AlphaFoldDB" id="A0A9P6ULX7"/>
<dbReference type="Gene3D" id="3.40.30.10">
    <property type="entry name" value="Glutaredoxin"/>
    <property type="match status" value="1"/>
</dbReference>
<dbReference type="OrthoDB" id="10296918at2759"/>
<accession>A0A9P6ULX7</accession>
<evidence type="ECO:0000256" key="3">
    <source>
        <dbReference type="ARBA" id="ARBA00023172"/>
    </source>
</evidence>
<evidence type="ECO:0000259" key="4">
    <source>
        <dbReference type="PROSITE" id="PS51736"/>
    </source>
</evidence>
<dbReference type="SUPFAM" id="SSF52833">
    <property type="entry name" value="Thioredoxin-like"/>
    <property type="match status" value="1"/>
</dbReference>
<dbReference type="InterPro" id="IPR036162">
    <property type="entry name" value="Resolvase-like_N_sf"/>
</dbReference>
<organism evidence="5 6">
    <name type="scientific">Linnemannia gamsii</name>
    <dbReference type="NCBI Taxonomy" id="64522"/>
    <lineage>
        <taxon>Eukaryota</taxon>
        <taxon>Fungi</taxon>
        <taxon>Fungi incertae sedis</taxon>
        <taxon>Mucoromycota</taxon>
        <taxon>Mortierellomycotina</taxon>
        <taxon>Mortierellomycetes</taxon>
        <taxon>Mortierellales</taxon>
        <taxon>Mortierellaceae</taxon>
        <taxon>Linnemannia</taxon>
    </lineage>
</organism>
<dbReference type="GO" id="GO:0003677">
    <property type="term" value="F:DNA binding"/>
    <property type="evidence" value="ECO:0007669"/>
    <property type="project" value="UniProtKB-KW"/>
</dbReference>
<proteinExistence type="predicted"/>
<keyword evidence="1" id="KW-0229">DNA integration</keyword>
<dbReference type="GO" id="GO:0015074">
    <property type="term" value="P:DNA integration"/>
    <property type="evidence" value="ECO:0007669"/>
    <property type="project" value="UniProtKB-KW"/>
</dbReference>
<dbReference type="PROSITE" id="PS51736">
    <property type="entry name" value="RECOMBINASES_3"/>
    <property type="match status" value="1"/>
</dbReference>
<keyword evidence="3" id="KW-0233">DNA recombination</keyword>
<keyword evidence="2" id="KW-0238">DNA-binding</keyword>
<dbReference type="InterPro" id="IPR006119">
    <property type="entry name" value="Resolv_N"/>
</dbReference>
<feature type="domain" description="Resolvase/invertase-type recombinase catalytic" evidence="4">
    <location>
        <begin position="179"/>
        <end position="273"/>
    </location>
</feature>
<dbReference type="GO" id="GO:0000150">
    <property type="term" value="F:DNA strand exchange activity"/>
    <property type="evidence" value="ECO:0007669"/>
    <property type="project" value="InterPro"/>
</dbReference>
<reference evidence="5" key="1">
    <citation type="journal article" date="2020" name="Fungal Divers.">
        <title>Resolving the Mortierellaceae phylogeny through synthesis of multi-gene phylogenetics and phylogenomics.</title>
        <authorList>
            <person name="Vandepol N."/>
            <person name="Liber J."/>
            <person name="Desiro A."/>
            <person name="Na H."/>
            <person name="Kennedy M."/>
            <person name="Barry K."/>
            <person name="Grigoriev I.V."/>
            <person name="Miller A.N."/>
            <person name="O'Donnell K."/>
            <person name="Stajich J.E."/>
            <person name="Bonito G."/>
        </authorList>
    </citation>
    <scope>NUCLEOTIDE SEQUENCE</scope>
    <source>
        <strain evidence="5">NVP60</strain>
    </source>
</reference>